<dbReference type="EMBL" id="MDYQ01000082">
    <property type="protein sequence ID" value="PRP83440.1"/>
    <property type="molecule type" value="Genomic_DNA"/>
</dbReference>
<evidence type="ECO:0000313" key="3">
    <source>
        <dbReference type="Proteomes" id="UP000241769"/>
    </source>
</evidence>
<keyword evidence="1" id="KW-1133">Transmembrane helix</keyword>
<feature type="transmembrane region" description="Helical" evidence="1">
    <location>
        <begin position="176"/>
        <end position="194"/>
    </location>
</feature>
<name>A0A2P6NHL1_9EUKA</name>
<keyword evidence="1" id="KW-0812">Transmembrane</keyword>
<evidence type="ECO:0000313" key="2">
    <source>
        <dbReference type="EMBL" id="PRP83440.1"/>
    </source>
</evidence>
<accession>A0A2P6NHL1</accession>
<comment type="caution">
    <text evidence="2">The sequence shown here is derived from an EMBL/GenBank/DDBJ whole genome shotgun (WGS) entry which is preliminary data.</text>
</comment>
<dbReference type="Proteomes" id="UP000241769">
    <property type="component" value="Unassembled WGS sequence"/>
</dbReference>
<dbReference type="InParanoid" id="A0A2P6NHL1"/>
<keyword evidence="1" id="KW-0472">Membrane</keyword>
<keyword evidence="3" id="KW-1185">Reference proteome</keyword>
<reference evidence="2 3" key="1">
    <citation type="journal article" date="2018" name="Genome Biol. Evol.">
        <title>Multiple Roots of Fruiting Body Formation in Amoebozoa.</title>
        <authorList>
            <person name="Hillmann F."/>
            <person name="Forbes G."/>
            <person name="Novohradska S."/>
            <person name="Ferling I."/>
            <person name="Riege K."/>
            <person name="Groth M."/>
            <person name="Westermann M."/>
            <person name="Marz M."/>
            <person name="Spaller T."/>
            <person name="Winckler T."/>
            <person name="Schaap P."/>
            <person name="Glockner G."/>
        </authorList>
    </citation>
    <scope>NUCLEOTIDE SEQUENCE [LARGE SCALE GENOMIC DNA]</scope>
    <source>
        <strain evidence="2 3">Jena</strain>
    </source>
</reference>
<protein>
    <submittedName>
        <fullName evidence="2">Uncharacterized protein</fullName>
    </submittedName>
</protein>
<evidence type="ECO:0000256" key="1">
    <source>
        <dbReference type="SAM" id="Phobius"/>
    </source>
</evidence>
<proteinExistence type="predicted"/>
<organism evidence="2 3">
    <name type="scientific">Planoprotostelium fungivorum</name>
    <dbReference type="NCBI Taxonomy" id="1890364"/>
    <lineage>
        <taxon>Eukaryota</taxon>
        <taxon>Amoebozoa</taxon>
        <taxon>Evosea</taxon>
        <taxon>Variosea</taxon>
        <taxon>Cavosteliida</taxon>
        <taxon>Cavosteliaceae</taxon>
        <taxon>Planoprotostelium</taxon>
    </lineage>
</organism>
<dbReference type="AlphaFoldDB" id="A0A2P6NHL1"/>
<gene>
    <name evidence="2" type="ORF">PROFUN_09213</name>
</gene>
<sequence length="198" mass="21524">MNASFSSLPASVNNTSWHKKARWMTKKVNVTASSSNGDEVSKFQGNLRQPLRFVGRGSEFGNNTLDFWSESSLRAALQENQVSTTVKERIQNLSAHLIPTSPSIAEELDNAAQEGLHETKVQRPSSNVVNFESAVEYDAITRPDAEVTVGEMGVAPRPNMFASLVSSVRKFVPPPALYSLAAAAGFLTLCYGINQSAF</sequence>